<sequence>MIEIQGIDPTMIANNLTPAYPTHPGEVLKEEIEYRKISQRKLSEQMGISYKVLNDILNCRRPITTQTAMLFEAALDIPADSLMRLQLKYNMQQAAANPSFMERLKQVRKCAAML</sequence>
<dbReference type="InterPro" id="IPR010982">
    <property type="entry name" value="Lambda_DNA-bd_dom_sf"/>
</dbReference>
<dbReference type="InterPro" id="IPR001387">
    <property type="entry name" value="Cro/C1-type_HTH"/>
</dbReference>
<protein>
    <submittedName>
        <fullName evidence="2">Addiction module antidote protein, HigA family</fullName>
    </submittedName>
</protein>
<dbReference type="Proteomes" id="UP000285109">
    <property type="component" value="Unassembled WGS sequence"/>
</dbReference>
<dbReference type="SUPFAM" id="SSF47413">
    <property type="entry name" value="lambda repressor-like DNA-binding domains"/>
    <property type="match status" value="1"/>
</dbReference>
<dbReference type="InterPro" id="IPR013430">
    <property type="entry name" value="Toxin_antidote_HigA"/>
</dbReference>
<dbReference type="Pfam" id="PF01381">
    <property type="entry name" value="HTH_3"/>
    <property type="match status" value="1"/>
</dbReference>
<dbReference type="EMBL" id="QRQK01000027">
    <property type="protein sequence ID" value="RHM94333.1"/>
    <property type="molecule type" value="Genomic_DNA"/>
</dbReference>
<comment type="caution">
    <text evidence="2">The sequence shown here is derived from an EMBL/GenBank/DDBJ whole genome shotgun (WGS) entry which is preliminary data.</text>
</comment>
<dbReference type="GO" id="GO:0003677">
    <property type="term" value="F:DNA binding"/>
    <property type="evidence" value="ECO:0007669"/>
    <property type="project" value="InterPro"/>
</dbReference>
<dbReference type="CDD" id="cd00093">
    <property type="entry name" value="HTH_XRE"/>
    <property type="match status" value="1"/>
</dbReference>
<accession>A0A415SZE8</accession>
<dbReference type="AlphaFoldDB" id="A0A415SZE8"/>
<gene>
    <name evidence="2" type="primary">higA</name>
    <name evidence="2" type="ORF">DWZ34_12695</name>
</gene>
<evidence type="ECO:0000259" key="1">
    <source>
        <dbReference type="PROSITE" id="PS50943"/>
    </source>
</evidence>
<reference evidence="2 3" key="1">
    <citation type="submission" date="2018-08" db="EMBL/GenBank/DDBJ databases">
        <title>A genome reference for cultivated species of the human gut microbiota.</title>
        <authorList>
            <person name="Zou Y."/>
            <person name="Xue W."/>
            <person name="Luo G."/>
        </authorList>
    </citation>
    <scope>NUCLEOTIDE SEQUENCE [LARGE SCALE GENOMIC DNA]</scope>
    <source>
        <strain evidence="2 3">AF31-28B-AC</strain>
    </source>
</reference>
<evidence type="ECO:0000313" key="2">
    <source>
        <dbReference type="EMBL" id="RHM94333.1"/>
    </source>
</evidence>
<organism evidence="2 3">
    <name type="scientific">Phocaeicola plebeius</name>
    <dbReference type="NCBI Taxonomy" id="310297"/>
    <lineage>
        <taxon>Bacteria</taxon>
        <taxon>Pseudomonadati</taxon>
        <taxon>Bacteroidota</taxon>
        <taxon>Bacteroidia</taxon>
        <taxon>Bacteroidales</taxon>
        <taxon>Bacteroidaceae</taxon>
        <taxon>Phocaeicola</taxon>
    </lineage>
</organism>
<name>A0A415SZE8_9BACT</name>
<dbReference type="PROSITE" id="PS50943">
    <property type="entry name" value="HTH_CROC1"/>
    <property type="match status" value="1"/>
</dbReference>
<dbReference type="Gene3D" id="1.10.260.40">
    <property type="entry name" value="lambda repressor-like DNA-binding domains"/>
    <property type="match status" value="1"/>
</dbReference>
<dbReference type="RefSeq" id="WP_118028054.1">
    <property type="nucleotide sequence ID" value="NZ_DAWDIB010000354.1"/>
</dbReference>
<dbReference type="NCBIfam" id="TIGR02607">
    <property type="entry name" value="antidote_HigA"/>
    <property type="match status" value="1"/>
</dbReference>
<feature type="domain" description="HTH cro/C1-type" evidence="1">
    <location>
        <begin position="28"/>
        <end position="82"/>
    </location>
</feature>
<proteinExistence type="predicted"/>
<dbReference type="SMART" id="SM00530">
    <property type="entry name" value="HTH_XRE"/>
    <property type="match status" value="1"/>
</dbReference>
<evidence type="ECO:0000313" key="3">
    <source>
        <dbReference type="Proteomes" id="UP000285109"/>
    </source>
</evidence>